<dbReference type="EMBL" id="UINC01221184">
    <property type="protein sequence ID" value="SVE49409.1"/>
    <property type="molecule type" value="Genomic_DNA"/>
</dbReference>
<evidence type="ECO:0000313" key="1">
    <source>
        <dbReference type="EMBL" id="SVE49409.1"/>
    </source>
</evidence>
<sequence length="38" mass="4649">MHKMDEEQVKREMNSAGLSWVDTLDFLPWQHVLVFKRF</sequence>
<accession>A0A383DYJ9</accession>
<reference evidence="1" key="1">
    <citation type="submission" date="2018-05" db="EMBL/GenBank/DDBJ databases">
        <authorList>
            <person name="Lanie J.A."/>
            <person name="Ng W.-L."/>
            <person name="Kazmierczak K.M."/>
            <person name="Andrzejewski T.M."/>
            <person name="Davidsen T.M."/>
            <person name="Wayne K.J."/>
            <person name="Tettelin H."/>
            <person name="Glass J.I."/>
            <person name="Rusch D."/>
            <person name="Podicherti R."/>
            <person name="Tsui H.-C.T."/>
            <person name="Winkler M.E."/>
        </authorList>
    </citation>
    <scope>NUCLEOTIDE SEQUENCE</scope>
</reference>
<organism evidence="1">
    <name type="scientific">marine metagenome</name>
    <dbReference type="NCBI Taxonomy" id="408172"/>
    <lineage>
        <taxon>unclassified sequences</taxon>
        <taxon>metagenomes</taxon>
        <taxon>ecological metagenomes</taxon>
    </lineage>
</organism>
<name>A0A383DYJ9_9ZZZZ</name>
<gene>
    <name evidence="1" type="ORF">METZ01_LOCUS502263</name>
</gene>
<proteinExistence type="predicted"/>
<dbReference type="AlphaFoldDB" id="A0A383DYJ9"/>
<protein>
    <submittedName>
        <fullName evidence="1">Uncharacterized protein</fullName>
    </submittedName>
</protein>